<evidence type="ECO:0000256" key="1">
    <source>
        <dbReference type="SAM" id="MobiDB-lite"/>
    </source>
</evidence>
<feature type="compositionally biased region" description="Basic and acidic residues" evidence="1">
    <location>
        <begin position="77"/>
        <end position="120"/>
    </location>
</feature>
<sequence length="257" mass="30348">MPDCQKDKRRDHSSSSRSRHRSRDGTRASSTRKGPSKRSETSRGKKRGKKRARKRKVSKAWNLYGYTADDIPAPEKSSGDVEHSSRQTDPNADERLSRTHQWDEDRTLRPQDCRDESGNCSEVEKLSRDNDGMFDWKRHRRELDAIFFRDDSIIKRKSEDYHDFWKFLERYQAFQFKLSASQPHRDKNDVQDKEKSVKSAVLRLPLIYDNVTLKLRGVEEAERRSKWLTSKKDDEDELTTKRIKKISKVLVTNPFML</sequence>
<protein>
    <submittedName>
        <fullName evidence="2">Uncharacterized protein</fullName>
    </submittedName>
</protein>
<feature type="compositionally biased region" description="Basic residues" evidence="1">
    <location>
        <begin position="44"/>
        <end position="58"/>
    </location>
</feature>
<dbReference type="RefSeq" id="XP_038063457.1">
    <property type="nucleotide sequence ID" value="XM_038207529.1"/>
</dbReference>
<dbReference type="EnsemblMetazoa" id="XM_038207529.1">
    <property type="protein sequence ID" value="XP_038063457.1"/>
    <property type="gene ID" value="LOC119734179"/>
</dbReference>
<evidence type="ECO:0000313" key="3">
    <source>
        <dbReference type="Proteomes" id="UP000887568"/>
    </source>
</evidence>
<proteinExistence type="predicted"/>
<dbReference type="Proteomes" id="UP000887568">
    <property type="component" value="Unplaced"/>
</dbReference>
<reference evidence="2" key="1">
    <citation type="submission" date="2022-11" db="UniProtKB">
        <authorList>
            <consortium name="EnsemblMetazoa"/>
        </authorList>
    </citation>
    <scope>IDENTIFICATION</scope>
</reference>
<feature type="region of interest" description="Disordered" evidence="1">
    <location>
        <begin position="1"/>
        <end position="120"/>
    </location>
</feature>
<dbReference type="GeneID" id="119734179"/>
<feature type="compositionally biased region" description="Basic and acidic residues" evidence="1">
    <location>
        <begin position="1"/>
        <end position="14"/>
    </location>
</feature>
<name>A0A914AIA8_PATMI</name>
<dbReference type="AlphaFoldDB" id="A0A914AIA8"/>
<organism evidence="2 3">
    <name type="scientific">Patiria miniata</name>
    <name type="common">Bat star</name>
    <name type="synonym">Asterina miniata</name>
    <dbReference type="NCBI Taxonomy" id="46514"/>
    <lineage>
        <taxon>Eukaryota</taxon>
        <taxon>Metazoa</taxon>
        <taxon>Echinodermata</taxon>
        <taxon>Eleutherozoa</taxon>
        <taxon>Asterozoa</taxon>
        <taxon>Asteroidea</taxon>
        <taxon>Valvatacea</taxon>
        <taxon>Valvatida</taxon>
        <taxon>Asterinidae</taxon>
        <taxon>Patiria</taxon>
    </lineage>
</organism>
<evidence type="ECO:0000313" key="2">
    <source>
        <dbReference type="EnsemblMetazoa" id="XP_038063457.1"/>
    </source>
</evidence>
<keyword evidence="3" id="KW-1185">Reference proteome</keyword>
<accession>A0A914AIA8</accession>